<proteinExistence type="predicted"/>
<sequence>MRIAEWVWYTIQMTHPTIEQRIRKKLHRMQHDDAREAQRSTPEALVTDLRVRLNEQFPNATPDAIEAEIERRLARGSQPTSAVVPPNPGIPKDVLAARRAERKKVVASGRNLRR</sequence>
<organism evidence="1 2">
    <name type="scientific">Belnapia arida</name>
    <dbReference type="NCBI Taxonomy" id="2804533"/>
    <lineage>
        <taxon>Bacteria</taxon>
        <taxon>Pseudomonadati</taxon>
        <taxon>Pseudomonadota</taxon>
        <taxon>Alphaproteobacteria</taxon>
        <taxon>Acetobacterales</taxon>
        <taxon>Roseomonadaceae</taxon>
        <taxon>Belnapia</taxon>
    </lineage>
</organism>
<dbReference type="EMBL" id="JAETWB010000122">
    <property type="protein sequence ID" value="MBL6082759.1"/>
    <property type="molecule type" value="Genomic_DNA"/>
</dbReference>
<protein>
    <submittedName>
        <fullName evidence="1">Uncharacterized protein</fullName>
    </submittedName>
</protein>
<name>A0ABS1UDI4_9PROT</name>
<reference evidence="1 2" key="1">
    <citation type="submission" date="2021-01" db="EMBL/GenBank/DDBJ databases">
        <title>Belnapia mucosa sp. nov. and Belnapia arida sp. nov., isolated from the Tabernas Desert (Almeria, Spain).</title>
        <authorList>
            <person name="Molina-Menor E."/>
            <person name="Vidal-Verdu A."/>
            <person name="Calonge A."/>
            <person name="Satari L."/>
            <person name="Pereto J."/>
            <person name="Porcar M."/>
        </authorList>
    </citation>
    <scope>NUCLEOTIDE SEQUENCE [LARGE SCALE GENOMIC DNA]</scope>
    <source>
        <strain evidence="1 2">T18</strain>
    </source>
</reference>
<evidence type="ECO:0000313" key="2">
    <source>
        <dbReference type="Proteomes" id="UP000660885"/>
    </source>
</evidence>
<comment type="caution">
    <text evidence="1">The sequence shown here is derived from an EMBL/GenBank/DDBJ whole genome shotgun (WGS) entry which is preliminary data.</text>
</comment>
<evidence type="ECO:0000313" key="1">
    <source>
        <dbReference type="EMBL" id="MBL6082759.1"/>
    </source>
</evidence>
<accession>A0ABS1UDI4</accession>
<keyword evidence="2" id="KW-1185">Reference proteome</keyword>
<dbReference type="Proteomes" id="UP000660885">
    <property type="component" value="Unassembled WGS sequence"/>
</dbReference>
<gene>
    <name evidence="1" type="ORF">JMJ56_32920</name>
</gene>
<dbReference type="RefSeq" id="WP_202836088.1">
    <property type="nucleotide sequence ID" value="NZ_JAETWB010000122.1"/>
</dbReference>